<gene>
    <name evidence="1" type="ORF">CP975_01060</name>
</gene>
<keyword evidence="2" id="KW-1185">Reference proteome</keyword>
<dbReference type="EMBL" id="CP023695">
    <property type="protein sequence ID" value="QEV16281.1"/>
    <property type="molecule type" value="Genomic_DNA"/>
</dbReference>
<dbReference type="OrthoDB" id="4300839at2"/>
<evidence type="ECO:0008006" key="3">
    <source>
        <dbReference type="Google" id="ProtNLM"/>
    </source>
</evidence>
<evidence type="ECO:0000313" key="1">
    <source>
        <dbReference type="EMBL" id="QEV16281.1"/>
    </source>
</evidence>
<dbReference type="KEGG" id="salw:CP975_01060"/>
<organism evidence="1 2">
    <name type="scientific">Streptomyces alboniger</name>
    <dbReference type="NCBI Taxonomy" id="132473"/>
    <lineage>
        <taxon>Bacteria</taxon>
        <taxon>Bacillati</taxon>
        <taxon>Actinomycetota</taxon>
        <taxon>Actinomycetes</taxon>
        <taxon>Kitasatosporales</taxon>
        <taxon>Streptomycetaceae</taxon>
        <taxon>Streptomyces</taxon>
        <taxon>Streptomyces aurantiacus group</taxon>
    </lineage>
</organism>
<dbReference type="AlphaFoldDB" id="A0A5J6HD50"/>
<accession>A0A5J6HD50</accession>
<name>A0A5J6HD50_STRAD</name>
<sequence length="156" mass="17371">MWSTLIAVLGTLGGAALAGLSAHWTDRRARAAEHRQRVQEATAQLLAAALAFRELYWLQIADLRDGEFRTRERRAEMYRARSAVTQAFDRLALTTTDPHLVDIAVETAWSAIDLSDIPLGEVHDQHFSDEVEAALAAGRERSRDAHTALRDAVRAR</sequence>
<evidence type="ECO:0000313" key="2">
    <source>
        <dbReference type="Proteomes" id="UP000326553"/>
    </source>
</evidence>
<protein>
    <recommendedName>
        <fullName evidence="3">Protein kilB</fullName>
    </recommendedName>
</protein>
<dbReference type="Proteomes" id="UP000326553">
    <property type="component" value="Chromosome"/>
</dbReference>
<dbReference type="RefSeq" id="WP_055531171.1">
    <property type="nucleotide sequence ID" value="NZ_CP023695.1"/>
</dbReference>
<proteinExistence type="predicted"/>
<reference evidence="1 2" key="1">
    <citation type="submission" date="2017-09" db="EMBL/GenBank/DDBJ databases">
        <authorList>
            <person name="Lee N."/>
            <person name="Cho B.-K."/>
        </authorList>
    </citation>
    <scope>NUCLEOTIDE SEQUENCE [LARGE SCALE GENOMIC DNA]</scope>
    <source>
        <strain evidence="1 2">ATCC 12461</strain>
    </source>
</reference>